<evidence type="ECO:0000313" key="3">
    <source>
        <dbReference type="EMBL" id="KIK33026.1"/>
    </source>
</evidence>
<evidence type="ECO:0000313" key="4">
    <source>
        <dbReference type="Proteomes" id="UP000054485"/>
    </source>
</evidence>
<dbReference type="Proteomes" id="UP000054485">
    <property type="component" value="Unassembled WGS sequence"/>
</dbReference>
<proteinExistence type="predicted"/>
<gene>
    <name evidence="3" type="ORF">CY34DRAFT_738979</name>
</gene>
<keyword evidence="4" id="KW-1185">Reference proteome</keyword>
<reference evidence="4" key="2">
    <citation type="submission" date="2015-01" db="EMBL/GenBank/DDBJ databases">
        <title>Evolutionary Origins and Diversification of the Mycorrhizal Mutualists.</title>
        <authorList>
            <consortium name="DOE Joint Genome Institute"/>
            <consortium name="Mycorrhizal Genomics Consortium"/>
            <person name="Kohler A."/>
            <person name="Kuo A."/>
            <person name="Nagy L.G."/>
            <person name="Floudas D."/>
            <person name="Copeland A."/>
            <person name="Barry K.W."/>
            <person name="Cichocki N."/>
            <person name="Veneault-Fourrey C."/>
            <person name="LaButti K."/>
            <person name="Lindquist E.A."/>
            <person name="Lipzen A."/>
            <person name="Lundell T."/>
            <person name="Morin E."/>
            <person name="Murat C."/>
            <person name="Riley R."/>
            <person name="Ohm R."/>
            <person name="Sun H."/>
            <person name="Tunlid A."/>
            <person name="Henrissat B."/>
            <person name="Grigoriev I.V."/>
            <person name="Hibbett D.S."/>
            <person name="Martin F."/>
        </authorList>
    </citation>
    <scope>NUCLEOTIDE SEQUENCE [LARGE SCALE GENOMIC DNA]</scope>
    <source>
        <strain evidence="4">UH-Slu-Lm8-n1</strain>
    </source>
</reference>
<reference evidence="3 4" key="1">
    <citation type="submission" date="2014-04" db="EMBL/GenBank/DDBJ databases">
        <authorList>
            <consortium name="DOE Joint Genome Institute"/>
            <person name="Kuo A."/>
            <person name="Ruytinx J."/>
            <person name="Rineau F."/>
            <person name="Colpaert J."/>
            <person name="Kohler A."/>
            <person name="Nagy L.G."/>
            <person name="Floudas D."/>
            <person name="Copeland A."/>
            <person name="Barry K.W."/>
            <person name="Cichocki N."/>
            <person name="Veneault-Fourrey C."/>
            <person name="LaButti K."/>
            <person name="Lindquist E.A."/>
            <person name="Lipzen A."/>
            <person name="Lundell T."/>
            <person name="Morin E."/>
            <person name="Murat C."/>
            <person name="Sun H."/>
            <person name="Tunlid A."/>
            <person name="Henrissat B."/>
            <person name="Grigoriev I.V."/>
            <person name="Hibbett D.S."/>
            <person name="Martin F."/>
            <person name="Nordberg H.P."/>
            <person name="Cantor M.N."/>
            <person name="Hua S.X."/>
        </authorList>
    </citation>
    <scope>NUCLEOTIDE SEQUENCE [LARGE SCALE GENOMIC DNA]</scope>
    <source>
        <strain evidence="3 4">UH-Slu-Lm8-n1</strain>
    </source>
</reference>
<dbReference type="OrthoDB" id="3039272at2759"/>
<keyword evidence="2" id="KW-0812">Transmembrane</keyword>
<dbReference type="HOGENOM" id="CLU_1107726_0_0_1"/>
<evidence type="ECO:0000256" key="2">
    <source>
        <dbReference type="SAM" id="Phobius"/>
    </source>
</evidence>
<keyword evidence="2" id="KW-0472">Membrane</keyword>
<evidence type="ECO:0000256" key="1">
    <source>
        <dbReference type="SAM" id="MobiDB-lite"/>
    </source>
</evidence>
<feature type="region of interest" description="Disordered" evidence="1">
    <location>
        <begin position="1"/>
        <end position="40"/>
    </location>
</feature>
<dbReference type="EMBL" id="KN836048">
    <property type="protein sequence ID" value="KIK33026.1"/>
    <property type="molecule type" value="Genomic_DNA"/>
</dbReference>
<feature type="compositionally biased region" description="Low complexity" evidence="1">
    <location>
        <begin position="12"/>
        <end position="40"/>
    </location>
</feature>
<accession>A0A0C9ZUK6</accession>
<feature type="compositionally biased region" description="Polar residues" evidence="1">
    <location>
        <begin position="1"/>
        <end position="11"/>
    </location>
</feature>
<feature type="compositionally biased region" description="Acidic residues" evidence="1">
    <location>
        <begin position="226"/>
        <end position="239"/>
    </location>
</feature>
<dbReference type="InParanoid" id="A0A0C9ZUK6"/>
<dbReference type="STRING" id="930992.A0A0C9ZUK6"/>
<name>A0A0C9ZUK6_9AGAM</name>
<organism evidence="3 4">
    <name type="scientific">Suillus luteus UH-Slu-Lm8-n1</name>
    <dbReference type="NCBI Taxonomy" id="930992"/>
    <lineage>
        <taxon>Eukaryota</taxon>
        <taxon>Fungi</taxon>
        <taxon>Dikarya</taxon>
        <taxon>Basidiomycota</taxon>
        <taxon>Agaricomycotina</taxon>
        <taxon>Agaricomycetes</taxon>
        <taxon>Agaricomycetidae</taxon>
        <taxon>Boletales</taxon>
        <taxon>Suillineae</taxon>
        <taxon>Suillaceae</taxon>
        <taxon>Suillus</taxon>
    </lineage>
</organism>
<keyword evidence="2" id="KW-1133">Transmembrane helix</keyword>
<feature type="transmembrane region" description="Helical" evidence="2">
    <location>
        <begin position="149"/>
        <end position="169"/>
    </location>
</feature>
<protein>
    <submittedName>
        <fullName evidence="3">Uncharacterized protein</fullName>
    </submittedName>
</protein>
<dbReference type="AlphaFoldDB" id="A0A0C9ZUK6"/>
<sequence>MPSQASTTDIGSSISLSSSSSSFTNFETTGASTGPSSTSTTAVVETATSVDYSLSADPSDTATASASSPSISASMTTITPFPTTLIISTTKIDTYSVPSASAPYTSTLILTSVLSAHPTIAWTTTTSGVLSTAVVDTTGNRLTRSPGSIAGMILGVLGAIAFAVLWLFCARRRQRKLSRDAGAVPPWASGGPLEAEVDMEERYAGILEALSAGMGAVRNVRIEGDSSGEVEPGEGEGEGEVAIGTCVSSPT</sequence>
<feature type="region of interest" description="Disordered" evidence="1">
    <location>
        <begin position="224"/>
        <end position="251"/>
    </location>
</feature>